<sequence>MRWNTSASTTGDLTPAWISSEFQYLWRIIHSEKFKVDFASVNASWCENTARSLKRYPQVGPLANTYLKFDKPRDAPGQSAALPKTESFSNEIPTVEKITTELSKRMELESLKRCTVRRLLAEIGFKHGKRSRNSLLVDRDDITDWPDRYLSEVECYREECQKIF</sequence>
<name>A0ACB7RUV0_HYAAI</name>
<organism evidence="1 2">
    <name type="scientific">Hyalomma asiaticum</name>
    <name type="common">Tick</name>
    <dbReference type="NCBI Taxonomy" id="266040"/>
    <lineage>
        <taxon>Eukaryota</taxon>
        <taxon>Metazoa</taxon>
        <taxon>Ecdysozoa</taxon>
        <taxon>Arthropoda</taxon>
        <taxon>Chelicerata</taxon>
        <taxon>Arachnida</taxon>
        <taxon>Acari</taxon>
        <taxon>Parasitiformes</taxon>
        <taxon>Ixodida</taxon>
        <taxon>Ixodoidea</taxon>
        <taxon>Ixodidae</taxon>
        <taxon>Hyalomminae</taxon>
        <taxon>Hyalomma</taxon>
    </lineage>
</organism>
<reference evidence="1" key="1">
    <citation type="submission" date="2020-05" db="EMBL/GenBank/DDBJ databases">
        <title>Large-scale comparative analyses of tick genomes elucidate their genetic diversity and vector capacities.</title>
        <authorList>
            <person name="Jia N."/>
            <person name="Wang J."/>
            <person name="Shi W."/>
            <person name="Du L."/>
            <person name="Sun Y."/>
            <person name="Zhan W."/>
            <person name="Jiang J."/>
            <person name="Wang Q."/>
            <person name="Zhang B."/>
            <person name="Ji P."/>
            <person name="Sakyi L.B."/>
            <person name="Cui X."/>
            <person name="Yuan T."/>
            <person name="Jiang B."/>
            <person name="Yang W."/>
            <person name="Lam T.T.-Y."/>
            <person name="Chang Q."/>
            <person name="Ding S."/>
            <person name="Wang X."/>
            <person name="Zhu J."/>
            <person name="Ruan X."/>
            <person name="Zhao L."/>
            <person name="Wei J."/>
            <person name="Que T."/>
            <person name="Du C."/>
            <person name="Cheng J."/>
            <person name="Dai P."/>
            <person name="Han X."/>
            <person name="Huang E."/>
            <person name="Gao Y."/>
            <person name="Liu J."/>
            <person name="Shao H."/>
            <person name="Ye R."/>
            <person name="Li L."/>
            <person name="Wei W."/>
            <person name="Wang X."/>
            <person name="Wang C."/>
            <person name="Yang T."/>
            <person name="Huo Q."/>
            <person name="Li W."/>
            <person name="Guo W."/>
            <person name="Chen H."/>
            <person name="Zhou L."/>
            <person name="Ni X."/>
            <person name="Tian J."/>
            <person name="Zhou Y."/>
            <person name="Sheng Y."/>
            <person name="Liu T."/>
            <person name="Pan Y."/>
            <person name="Xia L."/>
            <person name="Li J."/>
            <person name="Zhao F."/>
            <person name="Cao W."/>
        </authorList>
    </citation>
    <scope>NUCLEOTIDE SEQUENCE</scope>
    <source>
        <strain evidence="1">Hyas-2018</strain>
    </source>
</reference>
<evidence type="ECO:0000313" key="1">
    <source>
        <dbReference type="EMBL" id="KAH6925586.1"/>
    </source>
</evidence>
<gene>
    <name evidence="1" type="ORF">HPB50_007851</name>
</gene>
<proteinExistence type="predicted"/>
<comment type="caution">
    <text evidence="1">The sequence shown here is derived from an EMBL/GenBank/DDBJ whole genome shotgun (WGS) entry which is preliminary data.</text>
</comment>
<evidence type="ECO:0000313" key="2">
    <source>
        <dbReference type="Proteomes" id="UP000821845"/>
    </source>
</evidence>
<protein>
    <submittedName>
        <fullName evidence="1">Uncharacterized protein</fullName>
    </submittedName>
</protein>
<keyword evidence="2" id="KW-1185">Reference proteome</keyword>
<accession>A0ACB7RUV0</accession>
<dbReference type="EMBL" id="CM023487">
    <property type="protein sequence ID" value="KAH6925586.1"/>
    <property type="molecule type" value="Genomic_DNA"/>
</dbReference>
<dbReference type="Proteomes" id="UP000821845">
    <property type="component" value="Chromosome 7"/>
</dbReference>